<dbReference type="AlphaFoldDB" id="A0A6N8L0B6"/>
<feature type="domain" description="RNA polymerase sigma factor 70 region 4 type 2" evidence="6">
    <location>
        <begin position="127"/>
        <end position="178"/>
    </location>
</feature>
<keyword evidence="2" id="KW-0805">Transcription regulation</keyword>
<dbReference type="InterPro" id="IPR013249">
    <property type="entry name" value="RNA_pol_sigma70_r4_t2"/>
</dbReference>
<dbReference type="Gene3D" id="1.10.10.10">
    <property type="entry name" value="Winged helix-like DNA-binding domain superfamily/Winged helix DNA-binding domain"/>
    <property type="match status" value="1"/>
</dbReference>
<dbReference type="GO" id="GO:0016987">
    <property type="term" value="F:sigma factor activity"/>
    <property type="evidence" value="ECO:0007669"/>
    <property type="project" value="UniProtKB-KW"/>
</dbReference>
<keyword evidence="4" id="KW-0804">Transcription</keyword>
<accession>A0A6N8L0B6</accession>
<proteinExistence type="inferred from homology"/>
<gene>
    <name evidence="7" type="ORF">GQF63_04285</name>
</gene>
<dbReference type="InterPro" id="IPR007627">
    <property type="entry name" value="RNA_pol_sigma70_r2"/>
</dbReference>
<evidence type="ECO:0000259" key="5">
    <source>
        <dbReference type="Pfam" id="PF04542"/>
    </source>
</evidence>
<feature type="domain" description="RNA polymerase sigma-70 region 2" evidence="5">
    <location>
        <begin position="25"/>
        <end position="92"/>
    </location>
</feature>
<comment type="similarity">
    <text evidence="1">Belongs to the sigma-70 factor family. ECF subfamily.</text>
</comment>
<evidence type="ECO:0000256" key="3">
    <source>
        <dbReference type="ARBA" id="ARBA00023082"/>
    </source>
</evidence>
<name>A0A6N8L0B6_9SPHI</name>
<dbReference type="Pfam" id="PF04542">
    <property type="entry name" value="Sigma70_r2"/>
    <property type="match status" value="1"/>
</dbReference>
<comment type="caution">
    <text evidence="7">The sequence shown here is derived from an EMBL/GenBank/DDBJ whole genome shotgun (WGS) entry which is preliminary data.</text>
</comment>
<evidence type="ECO:0000256" key="2">
    <source>
        <dbReference type="ARBA" id="ARBA00023015"/>
    </source>
</evidence>
<evidence type="ECO:0000259" key="6">
    <source>
        <dbReference type="Pfam" id="PF08281"/>
    </source>
</evidence>
<dbReference type="SUPFAM" id="SSF88946">
    <property type="entry name" value="Sigma2 domain of RNA polymerase sigma factors"/>
    <property type="match status" value="1"/>
</dbReference>
<dbReference type="PANTHER" id="PTHR43133">
    <property type="entry name" value="RNA POLYMERASE ECF-TYPE SIGMA FACTO"/>
    <property type="match status" value="1"/>
</dbReference>
<dbReference type="InterPro" id="IPR013325">
    <property type="entry name" value="RNA_pol_sigma_r2"/>
</dbReference>
<sequence length="185" mass="22092">MGAKMQYRLLWERVRTGDEQAYFDLYAQLYPELVRFGVRTFADSDLASDATDAVFLSIWEKRDSLDRVENVQSYLLTMLKRKMIRLLERKQKLSNALSSMLDQDEWTEMPYEEFIIRVQTDELVQHKLKNALAKLSFRQKQVVQLKFFENLSYEQIAEQTQMSVKTCYNTLYDALKLMRSVFYDF</sequence>
<protein>
    <submittedName>
        <fullName evidence="7">Sigma-70 family RNA polymerase sigma factor</fullName>
    </submittedName>
</protein>
<dbReference type="Gene3D" id="1.10.1740.10">
    <property type="match status" value="1"/>
</dbReference>
<dbReference type="NCBIfam" id="TIGR02937">
    <property type="entry name" value="sigma70-ECF"/>
    <property type="match status" value="1"/>
</dbReference>
<keyword evidence="3" id="KW-0731">Sigma factor</keyword>
<dbReference type="Proteomes" id="UP000435036">
    <property type="component" value="Unassembled WGS sequence"/>
</dbReference>
<keyword evidence="8" id="KW-1185">Reference proteome</keyword>
<dbReference type="PANTHER" id="PTHR43133:SF46">
    <property type="entry name" value="RNA POLYMERASE SIGMA-70 FACTOR ECF SUBFAMILY"/>
    <property type="match status" value="1"/>
</dbReference>
<dbReference type="GO" id="GO:0006352">
    <property type="term" value="P:DNA-templated transcription initiation"/>
    <property type="evidence" value="ECO:0007669"/>
    <property type="project" value="InterPro"/>
</dbReference>
<evidence type="ECO:0000256" key="4">
    <source>
        <dbReference type="ARBA" id="ARBA00023163"/>
    </source>
</evidence>
<evidence type="ECO:0000256" key="1">
    <source>
        <dbReference type="ARBA" id="ARBA00010641"/>
    </source>
</evidence>
<organism evidence="7 8">
    <name type="scientific">Sphingobacterium humi</name>
    <dbReference type="NCBI Taxonomy" id="1796905"/>
    <lineage>
        <taxon>Bacteria</taxon>
        <taxon>Pseudomonadati</taxon>
        <taxon>Bacteroidota</taxon>
        <taxon>Sphingobacteriia</taxon>
        <taxon>Sphingobacteriales</taxon>
        <taxon>Sphingobacteriaceae</taxon>
        <taxon>Sphingobacterium</taxon>
    </lineage>
</organism>
<evidence type="ECO:0000313" key="7">
    <source>
        <dbReference type="EMBL" id="MVZ61232.1"/>
    </source>
</evidence>
<reference evidence="7 8" key="1">
    <citation type="submission" date="2019-12" db="EMBL/GenBank/DDBJ databases">
        <authorList>
            <person name="Dong K."/>
        </authorList>
    </citation>
    <scope>NUCLEOTIDE SEQUENCE [LARGE SCALE GENOMIC DNA]</scope>
    <source>
        <strain evidence="7 8">JCM 31225</strain>
    </source>
</reference>
<dbReference type="GO" id="GO:0003677">
    <property type="term" value="F:DNA binding"/>
    <property type="evidence" value="ECO:0007669"/>
    <property type="project" value="InterPro"/>
</dbReference>
<dbReference type="InterPro" id="IPR013324">
    <property type="entry name" value="RNA_pol_sigma_r3/r4-like"/>
</dbReference>
<dbReference type="SUPFAM" id="SSF88659">
    <property type="entry name" value="Sigma3 and sigma4 domains of RNA polymerase sigma factors"/>
    <property type="match status" value="1"/>
</dbReference>
<dbReference type="CDD" id="cd06171">
    <property type="entry name" value="Sigma70_r4"/>
    <property type="match status" value="1"/>
</dbReference>
<evidence type="ECO:0000313" key="8">
    <source>
        <dbReference type="Proteomes" id="UP000435036"/>
    </source>
</evidence>
<dbReference type="EMBL" id="WSQA01000003">
    <property type="protein sequence ID" value="MVZ61232.1"/>
    <property type="molecule type" value="Genomic_DNA"/>
</dbReference>
<dbReference type="InterPro" id="IPR039425">
    <property type="entry name" value="RNA_pol_sigma-70-like"/>
</dbReference>
<dbReference type="OrthoDB" id="9150024at2"/>
<dbReference type="Pfam" id="PF08281">
    <property type="entry name" value="Sigma70_r4_2"/>
    <property type="match status" value="1"/>
</dbReference>
<dbReference type="InterPro" id="IPR014284">
    <property type="entry name" value="RNA_pol_sigma-70_dom"/>
</dbReference>
<dbReference type="InterPro" id="IPR036388">
    <property type="entry name" value="WH-like_DNA-bd_sf"/>
</dbReference>